<sequence length="400" mass="43208">MVTHRAESGTALDHFGVRVRRWRLKRNLSQRVLADLAGVSQGYIAQIEAGTSPLDKRSTQLAIARALQVSLADLTGQPYDPTTLEHVTAARHFPPLRAALAELAFGVTEIPENRPADLVATLTGITELHNACRYDQLVAQLPALILTLGNDRESPAALRRLVWATYAATFAAKYLGHADLAMLAAQQCQATASTLMDEPEWLGIAEFATVHTLPPETRSLPLKRAGQAIDHMDSAAGHPRAGQVYGMLHLSAAMLSAIDGDAQRSLDHLREATVIASRLGEGNFGELWFGPTNVAIWQLGVLAELNEGGAAMSLPPIDVSVIGSSNRRATMYADLGRCLAQTRKHDAEARAALLRAEEIAPQRVRLSPLVRETVGSMLRRARRSTGGRELQALAARLDAT</sequence>
<gene>
    <name evidence="2" type="ORF">Adu01nite_09130</name>
</gene>
<dbReference type="Proteomes" id="UP000637628">
    <property type="component" value="Unassembled WGS sequence"/>
</dbReference>
<name>A0ABQ3YPU1_9ACTN</name>
<dbReference type="SUPFAM" id="SSF47413">
    <property type="entry name" value="lambda repressor-like DNA-binding domains"/>
    <property type="match status" value="1"/>
</dbReference>
<reference evidence="2 3" key="1">
    <citation type="submission" date="2021-01" db="EMBL/GenBank/DDBJ databases">
        <title>Whole genome shotgun sequence of Actinoplanes durhamensis NBRC 14914.</title>
        <authorList>
            <person name="Komaki H."/>
            <person name="Tamura T."/>
        </authorList>
    </citation>
    <scope>NUCLEOTIDE SEQUENCE [LARGE SCALE GENOMIC DNA]</scope>
    <source>
        <strain evidence="2 3">NBRC 14914</strain>
    </source>
</reference>
<proteinExistence type="predicted"/>
<protein>
    <submittedName>
        <fullName evidence="2">Transcriptional regulator</fullName>
    </submittedName>
</protein>
<comment type="caution">
    <text evidence="2">The sequence shown here is derived from an EMBL/GenBank/DDBJ whole genome shotgun (WGS) entry which is preliminary data.</text>
</comment>
<dbReference type="InterPro" id="IPR001387">
    <property type="entry name" value="Cro/C1-type_HTH"/>
</dbReference>
<dbReference type="EMBL" id="BOML01000006">
    <property type="protein sequence ID" value="GID99562.1"/>
    <property type="molecule type" value="Genomic_DNA"/>
</dbReference>
<dbReference type="Pfam" id="PF13560">
    <property type="entry name" value="HTH_31"/>
    <property type="match status" value="1"/>
</dbReference>
<evidence type="ECO:0000313" key="2">
    <source>
        <dbReference type="EMBL" id="GID99562.1"/>
    </source>
</evidence>
<organism evidence="2 3">
    <name type="scientific">Paractinoplanes durhamensis</name>
    <dbReference type="NCBI Taxonomy" id="113563"/>
    <lineage>
        <taxon>Bacteria</taxon>
        <taxon>Bacillati</taxon>
        <taxon>Actinomycetota</taxon>
        <taxon>Actinomycetes</taxon>
        <taxon>Micromonosporales</taxon>
        <taxon>Micromonosporaceae</taxon>
        <taxon>Paractinoplanes</taxon>
    </lineage>
</organism>
<dbReference type="RefSeq" id="WP_203725084.1">
    <property type="nucleotide sequence ID" value="NZ_BAAATX010000023.1"/>
</dbReference>
<accession>A0ABQ3YPU1</accession>
<dbReference type="SMART" id="SM00530">
    <property type="entry name" value="HTH_XRE"/>
    <property type="match status" value="1"/>
</dbReference>
<dbReference type="CDD" id="cd00093">
    <property type="entry name" value="HTH_XRE"/>
    <property type="match status" value="1"/>
</dbReference>
<keyword evidence="3" id="KW-1185">Reference proteome</keyword>
<evidence type="ECO:0000259" key="1">
    <source>
        <dbReference type="PROSITE" id="PS50943"/>
    </source>
</evidence>
<dbReference type="PROSITE" id="PS50943">
    <property type="entry name" value="HTH_CROC1"/>
    <property type="match status" value="1"/>
</dbReference>
<dbReference type="InterPro" id="IPR010982">
    <property type="entry name" value="Lambda_DNA-bd_dom_sf"/>
</dbReference>
<evidence type="ECO:0000313" key="3">
    <source>
        <dbReference type="Proteomes" id="UP000637628"/>
    </source>
</evidence>
<dbReference type="Gene3D" id="1.10.260.40">
    <property type="entry name" value="lambda repressor-like DNA-binding domains"/>
    <property type="match status" value="1"/>
</dbReference>
<feature type="domain" description="HTH cro/C1-type" evidence="1">
    <location>
        <begin position="19"/>
        <end position="74"/>
    </location>
</feature>